<dbReference type="EMBL" id="JAIWYP010000009">
    <property type="protein sequence ID" value="KAH3775262.1"/>
    <property type="molecule type" value="Genomic_DNA"/>
</dbReference>
<accession>A0A9D4EBR6</accession>
<dbReference type="Proteomes" id="UP000828390">
    <property type="component" value="Unassembled WGS sequence"/>
</dbReference>
<reference evidence="1" key="2">
    <citation type="submission" date="2020-11" db="EMBL/GenBank/DDBJ databases">
        <authorList>
            <person name="McCartney M.A."/>
            <person name="Auch B."/>
            <person name="Kono T."/>
            <person name="Mallez S."/>
            <person name="Becker A."/>
            <person name="Gohl D.M."/>
            <person name="Silverstein K.A.T."/>
            <person name="Koren S."/>
            <person name="Bechman K.B."/>
            <person name="Herman A."/>
            <person name="Abrahante J.E."/>
            <person name="Garbe J."/>
        </authorList>
    </citation>
    <scope>NUCLEOTIDE SEQUENCE</scope>
    <source>
        <strain evidence="1">Duluth1</strain>
        <tissue evidence="1">Whole animal</tissue>
    </source>
</reference>
<keyword evidence="2" id="KW-1185">Reference proteome</keyword>
<name>A0A9D4EBR6_DREPO</name>
<reference evidence="1" key="1">
    <citation type="journal article" date="2019" name="bioRxiv">
        <title>The Genome of the Zebra Mussel, Dreissena polymorpha: A Resource for Invasive Species Research.</title>
        <authorList>
            <person name="McCartney M.A."/>
            <person name="Auch B."/>
            <person name="Kono T."/>
            <person name="Mallez S."/>
            <person name="Zhang Y."/>
            <person name="Obille A."/>
            <person name="Becker A."/>
            <person name="Abrahante J.E."/>
            <person name="Garbe J."/>
            <person name="Badalamenti J.P."/>
            <person name="Herman A."/>
            <person name="Mangelson H."/>
            <person name="Liachko I."/>
            <person name="Sullivan S."/>
            <person name="Sone E.D."/>
            <person name="Koren S."/>
            <person name="Silverstein K.A.T."/>
            <person name="Beckman K.B."/>
            <person name="Gohl D.M."/>
        </authorList>
    </citation>
    <scope>NUCLEOTIDE SEQUENCE</scope>
    <source>
        <strain evidence="1">Duluth1</strain>
        <tissue evidence="1">Whole animal</tissue>
    </source>
</reference>
<proteinExistence type="predicted"/>
<organism evidence="1 2">
    <name type="scientific">Dreissena polymorpha</name>
    <name type="common">Zebra mussel</name>
    <name type="synonym">Mytilus polymorpha</name>
    <dbReference type="NCBI Taxonomy" id="45954"/>
    <lineage>
        <taxon>Eukaryota</taxon>
        <taxon>Metazoa</taxon>
        <taxon>Spiralia</taxon>
        <taxon>Lophotrochozoa</taxon>
        <taxon>Mollusca</taxon>
        <taxon>Bivalvia</taxon>
        <taxon>Autobranchia</taxon>
        <taxon>Heteroconchia</taxon>
        <taxon>Euheterodonta</taxon>
        <taxon>Imparidentia</taxon>
        <taxon>Neoheterodontei</taxon>
        <taxon>Myida</taxon>
        <taxon>Dreissenoidea</taxon>
        <taxon>Dreissenidae</taxon>
        <taxon>Dreissena</taxon>
    </lineage>
</organism>
<evidence type="ECO:0000313" key="2">
    <source>
        <dbReference type="Proteomes" id="UP000828390"/>
    </source>
</evidence>
<comment type="caution">
    <text evidence="1">The sequence shown here is derived from an EMBL/GenBank/DDBJ whole genome shotgun (WGS) entry which is preliminary data.</text>
</comment>
<sequence length="742" mass="83716">MVYRDLTETSVRLPANFTGKRFVTIIALNYAMESSKPVCSDGITRDISASIIHNLTLEHSAWTETIICQKGLPYLLQSNFQKVPLYKTTTCLSICNLTTETMLADYLATHTLENKDRDISDILCQQLSLYSNETVVYMPNDHIVLNWAVEESGSQIDDFYVGLGLDATEKDSPSLVDYVSTDRKPYFKHQHEAIGSDDPFYVFIKTVNKAGLSSIATLGPILIDQTLPRYKYIPRVTIDVDTIVFAWESDTFYDDEQTAQIDQLVFQFGHDERVSSPLLEWRLESSSPCPPYTGGCFKYPLYRLQNQDTGDGLLFYINIHIYNNAGHFTSIRTETFSLPSRFPPGHGYVLDLDPDMVNTSTDIDVHFTEHTMCARWMGFKHHENISLEVGIGLYRTIADVVPFQSTFEVSRICLNSSAIVNGKVYFFIVKASCSGGTTVSASNGVRIFDEHYLKNKLEIKIGKDCFSTNVLAINVSIANDSTFIKLPFTLFIGQRYVLSMENSEWQNLLSINTSEALLQLEDNKYVLIPYAEKPTLHIQLNISKDITLRLKISKCPAQNILPNNKQLNISWSFSNTATIKDVVFAVSILEYVSGNGSDLQTIFAPPQQPDGSLDITFNDLNFKAQTRYMASVQLCNKIRCLSPIYSRKFTIELEAPGISLINTKVKVAKAGQCVDIQASWEIIGHSDNIAFYQWSISRDDTAGQLLSVWENVLPNGTPVNVCLIYPFITLKHRFLEVKHKVY</sequence>
<dbReference type="AlphaFoldDB" id="A0A9D4EBR6"/>
<protein>
    <submittedName>
        <fullName evidence="1">Uncharacterized protein</fullName>
    </submittedName>
</protein>
<gene>
    <name evidence="1" type="ORF">DPMN_176663</name>
</gene>
<evidence type="ECO:0000313" key="1">
    <source>
        <dbReference type="EMBL" id="KAH3775262.1"/>
    </source>
</evidence>